<keyword evidence="9 15" id="KW-0238">DNA-binding</keyword>
<gene>
    <name evidence="21" type="ORF">C2E20_5852</name>
</gene>
<evidence type="ECO:0000256" key="3">
    <source>
        <dbReference type="ARBA" id="ARBA00012891"/>
    </source>
</evidence>
<evidence type="ECO:0000256" key="4">
    <source>
        <dbReference type="ARBA" id="ARBA00022723"/>
    </source>
</evidence>
<dbReference type="NCBIfam" id="NF001985">
    <property type="entry name" value="PRK00777.1"/>
    <property type="match status" value="1"/>
</dbReference>
<dbReference type="SMART" id="SM00493">
    <property type="entry name" value="TOPRIM"/>
    <property type="match status" value="1"/>
</dbReference>
<reference evidence="21 22" key="1">
    <citation type="journal article" date="2018" name="Plant J.">
        <title>Genome sequences of Chlorella sorokiniana UTEX 1602 and Micractinium conductrix SAG 241.80: implications to maltose excretion by a green alga.</title>
        <authorList>
            <person name="Arriola M.B."/>
            <person name="Velmurugan N."/>
            <person name="Zhang Y."/>
            <person name="Plunkett M.H."/>
            <person name="Hondzo H."/>
            <person name="Barney B.M."/>
        </authorList>
    </citation>
    <scope>NUCLEOTIDE SEQUENCE [LARGE SCALE GENOMIC DNA]</scope>
    <source>
        <strain evidence="21 22">SAG 241.80</strain>
    </source>
</reference>
<dbReference type="InterPro" id="IPR013824">
    <property type="entry name" value="Topo_IA_cen_sub1"/>
</dbReference>
<dbReference type="Gene3D" id="1.10.290.10">
    <property type="entry name" value="Topoisomerase I, domain 4"/>
    <property type="match status" value="1"/>
</dbReference>
<dbReference type="Gene3D" id="2.40.320.10">
    <property type="entry name" value="Hypothetical Protein Pfu-838710-001"/>
    <property type="match status" value="1"/>
</dbReference>
<dbReference type="GO" id="GO:0016462">
    <property type="term" value="F:pyrophosphatase activity"/>
    <property type="evidence" value="ECO:0007669"/>
    <property type="project" value="UniProtKB-ARBA"/>
</dbReference>
<dbReference type="Pfam" id="PF00485">
    <property type="entry name" value="PRK"/>
    <property type="match status" value="1"/>
</dbReference>
<dbReference type="GO" id="GO:0016301">
    <property type="term" value="F:kinase activity"/>
    <property type="evidence" value="ECO:0007669"/>
    <property type="project" value="InterPro"/>
</dbReference>
<dbReference type="InterPro" id="IPR023577">
    <property type="entry name" value="CYTH_domain"/>
</dbReference>
<dbReference type="PANTHER" id="PTHR42785">
    <property type="entry name" value="DNA TOPOISOMERASE, TYPE IA, CORE"/>
    <property type="match status" value="1"/>
</dbReference>
<dbReference type="GO" id="GO:0005634">
    <property type="term" value="C:nucleus"/>
    <property type="evidence" value="ECO:0007669"/>
    <property type="project" value="UniProtKB-UniRule"/>
</dbReference>
<dbReference type="CDD" id="cd02028">
    <property type="entry name" value="UMPK_like"/>
    <property type="match status" value="1"/>
</dbReference>
<dbReference type="OrthoDB" id="10257085at2759"/>
<dbReference type="Gene3D" id="3.40.50.300">
    <property type="entry name" value="P-loop containing nucleotide triphosphate hydrolases"/>
    <property type="match status" value="1"/>
</dbReference>
<dbReference type="InterPro" id="IPR013498">
    <property type="entry name" value="Topo_IA_Znf"/>
</dbReference>
<keyword evidence="5" id="KW-0863">Zinc-finger</keyword>
<dbReference type="InterPro" id="IPR025589">
    <property type="entry name" value="Toprim_C_rpt"/>
</dbReference>
<evidence type="ECO:0000259" key="19">
    <source>
        <dbReference type="PROSITE" id="PS51707"/>
    </source>
</evidence>
<dbReference type="PRINTS" id="PR00417">
    <property type="entry name" value="PRTPISMRASEI"/>
</dbReference>
<dbReference type="GO" id="GO:0005694">
    <property type="term" value="C:chromosome"/>
    <property type="evidence" value="ECO:0007669"/>
    <property type="project" value="InterPro"/>
</dbReference>
<feature type="region of interest" description="Disordered" evidence="16">
    <location>
        <begin position="136"/>
        <end position="202"/>
    </location>
</feature>
<dbReference type="Pfam" id="PF01131">
    <property type="entry name" value="Topoisom_bac"/>
    <property type="match status" value="2"/>
</dbReference>
<dbReference type="Gene3D" id="1.10.460.10">
    <property type="entry name" value="Topoisomerase I, domain 2"/>
    <property type="match status" value="1"/>
</dbReference>
<evidence type="ECO:0000256" key="12">
    <source>
        <dbReference type="ARBA" id="ARBA00031985"/>
    </source>
</evidence>
<dbReference type="Pfam" id="PF01751">
    <property type="entry name" value="Toprim"/>
    <property type="match status" value="1"/>
</dbReference>
<feature type="region of interest" description="Disordered" evidence="16">
    <location>
        <begin position="1378"/>
        <end position="1397"/>
    </location>
</feature>
<dbReference type="InterPro" id="IPR009071">
    <property type="entry name" value="HMG_box_dom"/>
</dbReference>
<feature type="domain" description="Topo IA-type catalytic" evidence="20">
    <location>
        <begin position="629"/>
        <end position="1102"/>
    </location>
</feature>
<evidence type="ECO:0000256" key="9">
    <source>
        <dbReference type="ARBA" id="ARBA00023125"/>
    </source>
</evidence>
<comment type="catalytic activity">
    <reaction evidence="1">
        <text>ATP-independent breakage of single-stranded DNA, followed by passage and rejoining.</text>
        <dbReference type="EC" id="5.6.2.1"/>
    </reaction>
</comment>
<proteinExistence type="inferred from homology"/>
<dbReference type="SUPFAM" id="SSF52374">
    <property type="entry name" value="Nucleotidylyl transferase"/>
    <property type="match status" value="1"/>
</dbReference>
<evidence type="ECO:0000256" key="16">
    <source>
        <dbReference type="SAM" id="MobiDB-lite"/>
    </source>
</evidence>
<feature type="compositionally biased region" description="Basic and acidic residues" evidence="16">
    <location>
        <begin position="1571"/>
        <end position="1582"/>
    </location>
</feature>
<dbReference type="InterPro" id="IPR027417">
    <property type="entry name" value="P-loop_NTPase"/>
</dbReference>
<dbReference type="GO" id="GO:0003917">
    <property type="term" value="F:DNA topoisomerase type I (single strand cut, ATP-independent) activity"/>
    <property type="evidence" value="ECO:0007669"/>
    <property type="project" value="UniProtKB-EC"/>
</dbReference>
<evidence type="ECO:0000256" key="6">
    <source>
        <dbReference type="ARBA" id="ARBA00022833"/>
    </source>
</evidence>
<dbReference type="SMART" id="SM00398">
    <property type="entry name" value="HMG"/>
    <property type="match status" value="2"/>
</dbReference>
<dbReference type="Gene3D" id="3.40.50.620">
    <property type="entry name" value="HUPs"/>
    <property type="match status" value="1"/>
</dbReference>
<dbReference type="Pfam" id="PF01928">
    <property type="entry name" value="CYTH"/>
    <property type="match status" value="1"/>
</dbReference>
<dbReference type="Pfam" id="PF01467">
    <property type="entry name" value="CTP_transf_like"/>
    <property type="match status" value="1"/>
</dbReference>
<dbReference type="InterPro" id="IPR003601">
    <property type="entry name" value="Topo_IA_2"/>
</dbReference>
<dbReference type="SUPFAM" id="SSF56712">
    <property type="entry name" value="Prokaryotic type I DNA topoisomerase"/>
    <property type="match status" value="1"/>
</dbReference>
<dbReference type="EC" id="5.6.2.1" evidence="3"/>
<feature type="region of interest" description="Disordered" evidence="16">
    <location>
        <begin position="745"/>
        <end position="764"/>
    </location>
</feature>
<dbReference type="SUPFAM" id="SSF81995">
    <property type="entry name" value="beta-sandwich domain of Sec23/24"/>
    <property type="match status" value="1"/>
</dbReference>
<evidence type="ECO:0000259" key="17">
    <source>
        <dbReference type="PROSITE" id="PS50118"/>
    </source>
</evidence>
<evidence type="ECO:0000256" key="10">
    <source>
        <dbReference type="ARBA" id="ARBA00023235"/>
    </source>
</evidence>
<evidence type="ECO:0000259" key="20">
    <source>
        <dbReference type="PROSITE" id="PS52039"/>
    </source>
</evidence>
<dbReference type="PROSITE" id="PS00396">
    <property type="entry name" value="TOPO_IA_1"/>
    <property type="match status" value="1"/>
</dbReference>
<dbReference type="InterPro" id="IPR033469">
    <property type="entry name" value="CYTH-like_dom_sf"/>
</dbReference>
<dbReference type="SMART" id="SM00437">
    <property type="entry name" value="TOP1Ac"/>
    <property type="match status" value="1"/>
</dbReference>
<dbReference type="InterPro" id="IPR013826">
    <property type="entry name" value="Topo_IA_cen_sub3"/>
</dbReference>
<evidence type="ECO:0000256" key="11">
    <source>
        <dbReference type="ARBA" id="ARBA00030003"/>
    </source>
</evidence>
<dbReference type="InterPro" id="IPR014729">
    <property type="entry name" value="Rossmann-like_a/b/a_fold"/>
</dbReference>
<dbReference type="Pfam" id="PF13368">
    <property type="entry name" value="Toprim_C_rpt"/>
    <property type="match status" value="2"/>
</dbReference>
<feature type="domain" description="Toprim" evidence="18">
    <location>
        <begin position="498"/>
        <end position="613"/>
    </location>
</feature>
<evidence type="ECO:0000256" key="2">
    <source>
        <dbReference type="ARBA" id="ARBA00009446"/>
    </source>
</evidence>
<protein>
    <recommendedName>
        <fullName evidence="3">DNA topoisomerase</fullName>
        <ecNumber evidence="3">5.6.2.1</ecNumber>
    </recommendedName>
    <alternativeName>
        <fullName evidence="14">Omega-protein</fullName>
    </alternativeName>
    <alternativeName>
        <fullName evidence="13">Relaxing enzyme</fullName>
    </alternativeName>
    <alternativeName>
        <fullName evidence="11">Swivelase</fullName>
    </alternativeName>
    <alternativeName>
        <fullName evidence="12">Untwisting enzyme</fullName>
    </alternativeName>
</protein>
<dbReference type="Pfam" id="PF01396">
    <property type="entry name" value="Zn_ribbon_Top1"/>
    <property type="match status" value="1"/>
</dbReference>
<feature type="region of interest" description="Disordered" evidence="16">
    <location>
        <begin position="2204"/>
        <end position="2307"/>
    </location>
</feature>
<dbReference type="InterPro" id="IPR036910">
    <property type="entry name" value="HMG_box_dom_sf"/>
</dbReference>
<feature type="region of interest" description="Disordered" evidence="16">
    <location>
        <begin position="476"/>
        <end position="498"/>
    </location>
</feature>
<dbReference type="EMBL" id="LHPF02000018">
    <property type="protein sequence ID" value="PSC70801.1"/>
    <property type="molecule type" value="Genomic_DNA"/>
</dbReference>
<keyword evidence="10" id="KW-0413">Isomerase</keyword>
<sequence>MTLGSPGSILVPLKLERAEEEAALLEYAMRSSRGAVYLACSGAAASEPPTPATLDLLTQCLEPSAACLPRCDVFPLLPYLGWGPERLAQLADVEEMVAAAEHAAECRELLDGLNAARSATGLPSLSLTLTAGEGADATAAAAAAPPQQQAGQRQQQRQQQQQQQQQAGQQGQQDPHHADPQADGGSPPPEAPRGSRVIGTHSGPLTFRKVAVGGTFDRMHAGHRLLLAATALVTRGEIFVGITADALLASKKNRDLLEPYEERLAAAVGYMQLLNPGATVTAGPLSDPQEPPICATDPDFDAIVVSEETVPGAHAINQVRAHRGYLPLVIVVIGLIYSRRRATKLSSTDLREEDAASAPVIYYQAASAAGCHVMLLGVPFFFEHGTLRGPAGRYQPTTMLAVRRRGAAWLRQLATARLGSAASSTSGDVRTLAATAAAAGGGSMREGIEFAARDSSFVSAAIDAAAAGIAVPLKAKAPPRRRGAKPKAPAPAPAPPSGTVLLVESPAKAKKIQEFLGPDYTVLASYGHIRDLPARTGSVVPEAGFAMQWELLKGAEPRMASIVQAVRGARRLVLATDPDREGEAISWHLLQELQARNALAEGDTAERITFTEVTPRAVQEALAAPRQISEPLVEAYMARRALDYLYGFSLSPILWRKVPGARSAGRVQSVALRLVCEREAAVEAFVPKQYYTVEADLALPGGGALQARLSSVDGAPPPQPGFPELQQAEAVAARVAAAQWSVLEASSREQQRHPPAPFTTSTLQQEANKRLGMSASRTMTLAQQLYESGHITYMRTDGVSLAPAAVTALRAAAQADFGAASVPAEPRIYKARTKNAQEAHEAIRPTNPLLTAEQLAARGVDRPAAKLYGLIRSRALACQMASVRLSLVAAELGSACEHLRLRANASAVAFPGFLAAYFDPAAVSGGAADGGSSGAAAAGLGEHEPASEAEGDAEGAAAYGSRQQQQEAARAAAAAALAAIQRGQLVDVLNAAASEHETRPPSRYTEGTLVKHLEELGIGRPGTYAPTLNLLQQRGYVSKEGRALRAEALGRVLNGFLTSFFPKYVDYSFTSGMEELLDAVSGGEAAWQDLLSGFWAPFQEDLHTVGGVAMSNVIDRLNEALGEQLIGKDRLCPLCSSPLSLKFSSKHKSAPFVGCSSYPECHYSRPIAAPWAPDELPRQAEAGGDADVGGGQGKGEPTLPDALPEGFTGYARLLGVCPDSGKQVFVRAGLFGPYVQRGLEGEPLFRRTALSKPASQRRVTLETALALLAFPKDLGPNPATGESVIVATGKFGPFIRCGAMSRAVPKNYDAVQLSLAGALQILATKSRSQTTKEERKSVGLRDGADNAAKKAVAAAVAAAEAAAAAMAAEANAAEKAAAAATKRRPGRPATMRAAPGEAAANKAAKAAAKEAVKAAERLRKAEIKAERARQRVEKAQEASISTVRPTPEMRMALDDAADVELVQLQALLGVATQQPAAVPAEPKAPVINHRGRPTAYNMFVKMISEEARRTGHKPWGGAPLGVGYARIWNNLSEAEKEPYAVAAAEKRLEAAMRREGLLGADESLAGLAEDQRRELNAQRERAAAGAAAAAEQEAKSEQQQQLEELMSLRLSAVLRRPRSAYNIFMDSQVLAIREELKREAASSGDMLLRVAERWRSAPLVERQLYKRQAMEERRQYHEHKSALAKRQQEATADALAAGADPLTAARAGIEATPTMGPPEATRTGSSRTIEVPGKREKTQTLLKDQLELHRVKQPDGSSRYSIKPLETEFSFDKGFFMFIRAIQLLTQHNKDTIVVGLAGPSGSGKTAFSAKIKSFIPGCALMSMDNYNDGSKVIDGNFDDPRITDYDTLLANIADLKAGRCTQVPIYDFKTSSRVGYRTVEVPESRVVILEGIYALNTRLRPMLDLRVSITGGVHFDLVKRVLRDINRSGQAPEEIIQQISDTVYPMYKAFIEPDLKAAHLRIYNTFNPFSGFMSPTYILKSASPVSKEAVVAVLKPDYTVKPRESETYDIYLVPPGEDPETCQSWLRMRYRDGRYNLMFEEWVVEGHFIISPRVTFEVPVRILGGLMALGYEIGSIMRRTSEVYADSDVQVKFDHIEGMDTVYVQIHGKEREAVEEVGKRLGLEGSYIPHSYIELVQIGHLTESFQMVTEDLKKRFAVNGEPLIDEHVVGSLSRGASPHWSNGSFKRQTGFQLAPGALQLSSSAPAHGAMMPPPRPVSAANSSRGNGLLSQQMQGDGSATGAPSGPPSLSGREASAPVYINGNTQGLAGGGSGRAGSVYEPSGARSGAVTPEDAPSTRNGSKPASPKALEAQVAKLVQGQALLSNQLEELALQISLAQSGLAVVPTAVQHRAAAAAAAADQAAAGGALRRAAARLASGELPPATWAAAGALAGAAATLMFMSARR</sequence>
<keyword evidence="8" id="KW-0799">Topoisomerase</keyword>
<feature type="region of interest" description="Disordered" evidence="16">
    <location>
        <begin position="1177"/>
        <end position="1200"/>
    </location>
</feature>
<comment type="caution">
    <text evidence="21">The sequence shown here is derived from an EMBL/GenBank/DDBJ whole genome shotgun (WGS) entry which is preliminary data.</text>
</comment>
<dbReference type="GO" id="GO:0008270">
    <property type="term" value="F:zinc ion binding"/>
    <property type="evidence" value="ECO:0007669"/>
    <property type="project" value="UniProtKB-KW"/>
</dbReference>
<keyword evidence="6" id="KW-0862">Zinc</keyword>
<feature type="region of interest" description="Disordered" evidence="16">
    <location>
        <begin position="1571"/>
        <end position="1598"/>
    </location>
</feature>
<dbReference type="PROSITE" id="PS50880">
    <property type="entry name" value="TOPRIM"/>
    <property type="match status" value="1"/>
</dbReference>
<dbReference type="STRING" id="554055.A0A2P6V9R4"/>
<evidence type="ECO:0000313" key="21">
    <source>
        <dbReference type="EMBL" id="PSC70801.1"/>
    </source>
</evidence>
<evidence type="ECO:0000256" key="5">
    <source>
        <dbReference type="ARBA" id="ARBA00022771"/>
    </source>
</evidence>
<dbReference type="PROSITE" id="PS51707">
    <property type="entry name" value="CYTH"/>
    <property type="match status" value="1"/>
</dbReference>
<dbReference type="InterPro" id="IPR013825">
    <property type="entry name" value="Topo_IA_cen_sub2"/>
</dbReference>
<keyword evidence="22" id="KW-1185">Reference proteome</keyword>
<dbReference type="InterPro" id="IPR023406">
    <property type="entry name" value="Topo_IA_AS"/>
</dbReference>
<dbReference type="PROSITE" id="PS52039">
    <property type="entry name" value="TOPO_IA_2"/>
    <property type="match status" value="1"/>
</dbReference>
<evidence type="ECO:0000259" key="18">
    <source>
        <dbReference type="PROSITE" id="PS50880"/>
    </source>
</evidence>
<dbReference type="SUPFAM" id="SSF47095">
    <property type="entry name" value="HMG-box"/>
    <property type="match status" value="1"/>
</dbReference>
<organism evidence="21 22">
    <name type="scientific">Micractinium conductrix</name>
    <dbReference type="NCBI Taxonomy" id="554055"/>
    <lineage>
        <taxon>Eukaryota</taxon>
        <taxon>Viridiplantae</taxon>
        <taxon>Chlorophyta</taxon>
        <taxon>core chlorophytes</taxon>
        <taxon>Trebouxiophyceae</taxon>
        <taxon>Chlorellales</taxon>
        <taxon>Chlorellaceae</taxon>
        <taxon>Chlorella clade</taxon>
        <taxon>Micractinium</taxon>
    </lineage>
</organism>
<evidence type="ECO:0000313" key="22">
    <source>
        <dbReference type="Proteomes" id="UP000239649"/>
    </source>
</evidence>
<keyword evidence="7" id="KW-0460">Magnesium</keyword>
<dbReference type="PANTHER" id="PTHR42785:SF1">
    <property type="entry name" value="DNA TOPOISOMERASE"/>
    <property type="match status" value="1"/>
</dbReference>
<dbReference type="GO" id="GO:0005524">
    <property type="term" value="F:ATP binding"/>
    <property type="evidence" value="ECO:0007669"/>
    <property type="project" value="InterPro"/>
</dbReference>
<feature type="domain" description="CYTH" evidence="19">
    <location>
        <begin position="1975"/>
        <end position="2139"/>
    </location>
</feature>
<evidence type="ECO:0000256" key="8">
    <source>
        <dbReference type="ARBA" id="ARBA00023029"/>
    </source>
</evidence>
<dbReference type="SMART" id="SM00436">
    <property type="entry name" value="TOP1Bc"/>
    <property type="match status" value="1"/>
</dbReference>
<dbReference type="Gene3D" id="2.70.20.10">
    <property type="entry name" value="Topoisomerase I, domain 3"/>
    <property type="match status" value="1"/>
</dbReference>
<dbReference type="SUPFAM" id="SSF55154">
    <property type="entry name" value="CYTH-like phosphatases"/>
    <property type="match status" value="1"/>
</dbReference>
<dbReference type="CDD" id="cd03363">
    <property type="entry name" value="TOPRIM_TopoIA_TopoI"/>
    <property type="match status" value="1"/>
</dbReference>
<feature type="region of interest" description="Disordered" evidence="16">
    <location>
        <begin position="932"/>
        <end position="962"/>
    </location>
</feature>
<comment type="similarity">
    <text evidence="2">Belongs to the type IA topoisomerase family.</text>
</comment>
<keyword evidence="15" id="KW-0539">Nucleus</keyword>
<dbReference type="InterPro" id="IPR006083">
    <property type="entry name" value="PRK/URK"/>
</dbReference>
<dbReference type="InterPro" id="IPR004821">
    <property type="entry name" value="Cyt_trans-like"/>
</dbReference>
<feature type="domain" description="HMG box" evidence="17">
    <location>
        <begin position="1614"/>
        <end position="1684"/>
    </location>
</feature>
<accession>A0A2P6V9R4</accession>
<evidence type="ECO:0000256" key="1">
    <source>
        <dbReference type="ARBA" id="ARBA00000213"/>
    </source>
</evidence>
<evidence type="ECO:0000256" key="13">
    <source>
        <dbReference type="ARBA" id="ARBA00032235"/>
    </source>
</evidence>
<feature type="compositionally biased region" description="Low complexity" evidence="16">
    <location>
        <begin position="139"/>
        <end position="173"/>
    </location>
</feature>
<dbReference type="InterPro" id="IPR023405">
    <property type="entry name" value="Topo_IA_core_domain"/>
</dbReference>
<dbReference type="InterPro" id="IPR034149">
    <property type="entry name" value="TOPRIM_TopoI"/>
</dbReference>
<dbReference type="InterPro" id="IPR028612">
    <property type="entry name" value="Topoisom_1_IA"/>
</dbReference>
<dbReference type="Pfam" id="PF09011">
    <property type="entry name" value="HMG_box_2"/>
    <property type="match status" value="1"/>
</dbReference>
<name>A0A2P6V9R4_9CHLO</name>
<evidence type="ECO:0000256" key="7">
    <source>
        <dbReference type="ARBA" id="ARBA00022842"/>
    </source>
</evidence>
<dbReference type="Gene3D" id="1.10.30.10">
    <property type="entry name" value="High mobility group box domain"/>
    <property type="match status" value="1"/>
</dbReference>
<dbReference type="InterPro" id="IPR003602">
    <property type="entry name" value="Topo_IA_DNA-bd_dom"/>
</dbReference>
<dbReference type="PROSITE" id="PS50118">
    <property type="entry name" value="HMG_BOX_2"/>
    <property type="match status" value="1"/>
</dbReference>
<evidence type="ECO:0000256" key="14">
    <source>
        <dbReference type="ARBA" id="ARBA00032877"/>
    </source>
</evidence>
<feature type="DNA-binding region" description="HMG box" evidence="15">
    <location>
        <begin position="1614"/>
        <end position="1684"/>
    </location>
</feature>
<evidence type="ECO:0000256" key="15">
    <source>
        <dbReference type="PROSITE-ProRule" id="PRU00267"/>
    </source>
</evidence>
<dbReference type="GO" id="GO:0003677">
    <property type="term" value="F:DNA binding"/>
    <property type="evidence" value="ECO:0007669"/>
    <property type="project" value="UniProtKB-UniRule"/>
</dbReference>
<dbReference type="InterPro" id="IPR006171">
    <property type="entry name" value="TOPRIM_dom"/>
</dbReference>
<feature type="compositionally biased region" description="Polar residues" evidence="16">
    <location>
        <begin position="2220"/>
        <end position="2238"/>
    </location>
</feature>
<feature type="region of interest" description="Disordered" evidence="16">
    <location>
        <begin position="1711"/>
        <end position="1734"/>
    </location>
</feature>
<dbReference type="InterPro" id="IPR013497">
    <property type="entry name" value="Topo_IA_cen"/>
</dbReference>
<dbReference type="Gene3D" id="3.40.50.140">
    <property type="match status" value="1"/>
</dbReference>
<feature type="compositionally biased region" description="Low complexity" evidence="16">
    <location>
        <begin position="1583"/>
        <end position="1598"/>
    </location>
</feature>
<dbReference type="Proteomes" id="UP000239649">
    <property type="component" value="Unassembled WGS sequence"/>
</dbReference>
<keyword evidence="4" id="KW-0479">Metal-binding</keyword>
<dbReference type="CDD" id="cd00186">
    <property type="entry name" value="TOP1Ac"/>
    <property type="match status" value="1"/>
</dbReference>
<dbReference type="Gene3D" id="3.30.65.10">
    <property type="entry name" value="Bacterial Topoisomerase I, domain 1"/>
    <property type="match status" value="1"/>
</dbReference>
<dbReference type="CDD" id="cd00084">
    <property type="entry name" value="HMG-box_SF"/>
    <property type="match status" value="1"/>
</dbReference>
<dbReference type="GO" id="GO:0006265">
    <property type="term" value="P:DNA topological change"/>
    <property type="evidence" value="ECO:0007669"/>
    <property type="project" value="InterPro"/>
</dbReference>
<dbReference type="SUPFAM" id="SSF52540">
    <property type="entry name" value="P-loop containing nucleoside triphosphate hydrolases"/>
    <property type="match status" value="1"/>
</dbReference>
<dbReference type="HAMAP" id="MF_00952">
    <property type="entry name" value="Topoisom_1_prok"/>
    <property type="match status" value="1"/>
</dbReference>
<dbReference type="InterPro" id="IPR000380">
    <property type="entry name" value="Topo_IA"/>
</dbReference>